<dbReference type="HOGENOM" id="CLU_042511_0_0_7"/>
<sequence length="476" mass="52036">MKRIALLALVAVFVLGMAGSASALHLQQGEAGEAGGGTAYMNIYGHVANYAYWENNTDFNDNEYDSADFFGETDWYLGFEIAQSENLKAFIQLYQEQDWGVGPGEAGEDSTENLKIEHAYLDFMVPNTDIRVKGGDFGFQLPGAGGDNVFDDTANGIQVSMPFNDMVGLTAGYAMLDQQGSAWNATDAGDDNEFTAQTSAVYAVLPITMDGVAFNPYFMFAESDIGEESGSLVPFYDEDGSPFGEIDDHTAYWYGFNGQVTMFDPITIGADFIYGTSSVETKDNFTVEGEDAEDAAERAGWFTQITADYKMDMFTPGVVFFYGSGDDDDPSDGSEMLPTVVSNYKPFNAVDDFGNGYVTNADGDTQAEVGAGLWALAFQLKDISFIEKLSHDLTIGYVAGTSDKEAADFYGDSFMTEEDSMWTVEFDNSYQVYENLSAGLFFAYTKADYDEDLGDRGDDFADDAYTTMEASLSYSF</sequence>
<proteinExistence type="predicted"/>
<dbReference type="Proteomes" id="UP000001052">
    <property type="component" value="Chromosome"/>
</dbReference>
<evidence type="ECO:0008006" key="4">
    <source>
        <dbReference type="Google" id="ProtNLM"/>
    </source>
</evidence>
<dbReference type="KEGG" id="drt:Dret_1883"/>
<evidence type="ECO:0000256" key="1">
    <source>
        <dbReference type="SAM" id="SignalP"/>
    </source>
</evidence>
<dbReference type="NCBIfam" id="NF033939">
    <property type="entry name" value="DESULF_POR1"/>
    <property type="match status" value="1"/>
</dbReference>
<dbReference type="SUPFAM" id="SSF56935">
    <property type="entry name" value="Porins"/>
    <property type="match status" value="1"/>
</dbReference>
<evidence type="ECO:0000313" key="3">
    <source>
        <dbReference type="Proteomes" id="UP000001052"/>
    </source>
</evidence>
<reference evidence="3" key="1">
    <citation type="submission" date="2009-09" db="EMBL/GenBank/DDBJ databases">
        <title>The complete chromosome of Desulfohalobium retbaense DSM 5692.</title>
        <authorList>
            <consortium name="US DOE Joint Genome Institute (JGI-PGF)"/>
            <person name="Lucas S."/>
            <person name="Copeland A."/>
            <person name="Lapidus A."/>
            <person name="Glavina del Rio T."/>
            <person name="Dalin E."/>
            <person name="Tice H."/>
            <person name="Bruce D."/>
            <person name="Goodwin L."/>
            <person name="Pitluck S."/>
            <person name="Kyrpides N."/>
            <person name="Mavromatis K."/>
            <person name="Ivanova N."/>
            <person name="Mikhailova N."/>
            <person name="Munk A.C."/>
            <person name="Brettin T."/>
            <person name="Detter J.C."/>
            <person name="Han C."/>
            <person name="Tapia R."/>
            <person name="Larimer F."/>
            <person name="Land M."/>
            <person name="Hauser L."/>
            <person name="Markowitz V."/>
            <person name="Cheng J.-F."/>
            <person name="Hugenholtz P."/>
            <person name="Woyke T."/>
            <person name="Wu D."/>
            <person name="Spring S."/>
            <person name="Klenk H.-P."/>
            <person name="Eisen J.A."/>
        </authorList>
    </citation>
    <scope>NUCLEOTIDE SEQUENCE [LARGE SCALE GENOMIC DNA]</scope>
    <source>
        <strain evidence="3">DSM 5692</strain>
    </source>
</reference>
<dbReference type="eggNOG" id="ENOG502ZCBE">
    <property type="taxonomic scope" value="Bacteria"/>
</dbReference>
<dbReference type="EMBL" id="CP001734">
    <property type="protein sequence ID" value="ACV69167.1"/>
    <property type="molecule type" value="Genomic_DNA"/>
</dbReference>
<gene>
    <name evidence="2" type="ordered locus">Dret_1883</name>
</gene>
<dbReference type="AlphaFoldDB" id="C8X420"/>
<reference evidence="2 3" key="2">
    <citation type="journal article" date="2010" name="Stand. Genomic Sci.">
        <title>Complete genome sequence of Desulfohalobium retbaense type strain (HR(100)).</title>
        <authorList>
            <person name="Spring S."/>
            <person name="Nolan M."/>
            <person name="Lapidus A."/>
            <person name="Glavina Del Rio T."/>
            <person name="Copeland A."/>
            <person name="Tice H."/>
            <person name="Cheng J.F."/>
            <person name="Lucas S."/>
            <person name="Land M."/>
            <person name="Chen F."/>
            <person name="Bruce D."/>
            <person name="Goodwin L."/>
            <person name="Pitluck S."/>
            <person name="Ivanova N."/>
            <person name="Mavromatis K."/>
            <person name="Mikhailova N."/>
            <person name="Pati A."/>
            <person name="Chen A."/>
            <person name="Palaniappan K."/>
            <person name="Hauser L."/>
            <person name="Chang Y.J."/>
            <person name="Jeffries C.D."/>
            <person name="Munk C."/>
            <person name="Kiss H."/>
            <person name="Chain P."/>
            <person name="Han C."/>
            <person name="Brettin T."/>
            <person name="Detter J.C."/>
            <person name="Schuler E."/>
            <person name="Goker M."/>
            <person name="Rohde M."/>
            <person name="Bristow J."/>
            <person name="Eisen J.A."/>
            <person name="Markowitz V."/>
            <person name="Hugenholtz P."/>
            <person name="Kyrpides N.C."/>
            <person name="Klenk H.P."/>
        </authorList>
    </citation>
    <scope>NUCLEOTIDE SEQUENCE [LARGE SCALE GENOMIC DNA]</scope>
    <source>
        <strain evidence="2 3">DSM 5692</strain>
    </source>
</reference>
<feature type="chain" id="PRO_5002993183" description="Outer membrane porin" evidence="1">
    <location>
        <begin position="24"/>
        <end position="476"/>
    </location>
</feature>
<evidence type="ECO:0000313" key="2">
    <source>
        <dbReference type="EMBL" id="ACV69167.1"/>
    </source>
</evidence>
<keyword evidence="3" id="KW-1185">Reference proteome</keyword>
<dbReference type="STRING" id="485915.Dret_1883"/>
<organism evidence="2 3">
    <name type="scientific">Desulfohalobium retbaense (strain ATCC 49708 / DSM 5692 / JCM 16813 / HR100)</name>
    <dbReference type="NCBI Taxonomy" id="485915"/>
    <lineage>
        <taxon>Bacteria</taxon>
        <taxon>Pseudomonadati</taxon>
        <taxon>Thermodesulfobacteriota</taxon>
        <taxon>Desulfovibrionia</taxon>
        <taxon>Desulfovibrionales</taxon>
        <taxon>Desulfohalobiaceae</taxon>
        <taxon>Desulfohalobium</taxon>
    </lineage>
</organism>
<feature type="signal peptide" evidence="1">
    <location>
        <begin position="1"/>
        <end position="23"/>
    </location>
</feature>
<dbReference type="OrthoDB" id="5464498at2"/>
<dbReference type="InterPro" id="IPR059232">
    <property type="entry name" value="Porin_put"/>
</dbReference>
<keyword evidence="1" id="KW-0732">Signal</keyword>
<protein>
    <recommendedName>
        <fullName evidence="4">Outer membrane porin</fullName>
    </recommendedName>
</protein>
<accession>C8X420</accession>
<name>C8X420_DESRD</name>
<dbReference type="RefSeq" id="WP_015752310.1">
    <property type="nucleotide sequence ID" value="NC_013223.1"/>
</dbReference>